<keyword evidence="2" id="KW-1133">Transmembrane helix</keyword>
<feature type="compositionally biased region" description="Basic and acidic residues" evidence="1">
    <location>
        <begin position="99"/>
        <end position="108"/>
    </location>
</feature>
<evidence type="ECO:0000313" key="4">
    <source>
        <dbReference type="Proteomes" id="UP000290289"/>
    </source>
</evidence>
<dbReference type="EMBL" id="RDQH01000333">
    <property type="protein sequence ID" value="RXH93624.1"/>
    <property type="molecule type" value="Genomic_DNA"/>
</dbReference>
<evidence type="ECO:0000256" key="1">
    <source>
        <dbReference type="SAM" id="MobiDB-lite"/>
    </source>
</evidence>
<dbReference type="Proteomes" id="UP000290289">
    <property type="component" value="Chromosome 7"/>
</dbReference>
<protein>
    <submittedName>
        <fullName evidence="3">Uncharacterized protein</fullName>
    </submittedName>
</protein>
<feature type="transmembrane region" description="Helical" evidence="2">
    <location>
        <begin position="15"/>
        <end position="34"/>
    </location>
</feature>
<dbReference type="AlphaFoldDB" id="A0A498JHV0"/>
<proteinExistence type="predicted"/>
<evidence type="ECO:0000313" key="3">
    <source>
        <dbReference type="EMBL" id="RXH93624.1"/>
    </source>
</evidence>
<feature type="region of interest" description="Disordered" evidence="1">
    <location>
        <begin position="90"/>
        <end position="114"/>
    </location>
</feature>
<comment type="caution">
    <text evidence="3">The sequence shown here is derived from an EMBL/GenBank/DDBJ whole genome shotgun (WGS) entry which is preliminary data.</text>
</comment>
<organism evidence="3 4">
    <name type="scientific">Malus domestica</name>
    <name type="common">Apple</name>
    <name type="synonym">Pyrus malus</name>
    <dbReference type="NCBI Taxonomy" id="3750"/>
    <lineage>
        <taxon>Eukaryota</taxon>
        <taxon>Viridiplantae</taxon>
        <taxon>Streptophyta</taxon>
        <taxon>Embryophyta</taxon>
        <taxon>Tracheophyta</taxon>
        <taxon>Spermatophyta</taxon>
        <taxon>Magnoliopsida</taxon>
        <taxon>eudicotyledons</taxon>
        <taxon>Gunneridae</taxon>
        <taxon>Pentapetalae</taxon>
        <taxon>rosids</taxon>
        <taxon>fabids</taxon>
        <taxon>Rosales</taxon>
        <taxon>Rosaceae</taxon>
        <taxon>Amygdaloideae</taxon>
        <taxon>Maleae</taxon>
        <taxon>Malus</taxon>
    </lineage>
</organism>
<gene>
    <name evidence="3" type="ORF">DVH24_014200</name>
</gene>
<accession>A0A498JHV0</accession>
<evidence type="ECO:0000256" key="2">
    <source>
        <dbReference type="SAM" id="Phobius"/>
    </source>
</evidence>
<reference evidence="3 4" key="1">
    <citation type="submission" date="2018-10" db="EMBL/GenBank/DDBJ databases">
        <title>A high-quality apple genome assembly.</title>
        <authorList>
            <person name="Hu J."/>
        </authorList>
    </citation>
    <scope>NUCLEOTIDE SEQUENCE [LARGE SCALE GENOMIC DNA]</scope>
    <source>
        <strain evidence="4">cv. HFTH1</strain>
        <tissue evidence="3">Young leaf</tissue>
    </source>
</reference>
<keyword evidence="2" id="KW-0472">Membrane</keyword>
<keyword evidence="2" id="KW-0812">Transmembrane</keyword>
<keyword evidence="4" id="KW-1185">Reference proteome</keyword>
<name>A0A498JHV0_MALDO</name>
<sequence>MQVWFLRSSASPTPWWGITTAFIFVAIIGHHTAITTTTASFSHFIGMVFPSFSTASYTAPRLSFPDISANAHIKSSSLIKNTSLLLSVGGGKEVGGEEVESKLGDPDKANSNLENSERLLGLEAMVGDP</sequence>